<dbReference type="InterPro" id="IPR012551">
    <property type="entry name" value="DUF1707_SHOCT-like"/>
</dbReference>
<evidence type="ECO:0000313" key="5">
    <source>
        <dbReference type="EMBL" id="MBM2619181.1"/>
    </source>
</evidence>
<feature type="region of interest" description="Disordered" evidence="2">
    <location>
        <begin position="188"/>
        <end position="207"/>
    </location>
</feature>
<feature type="transmembrane region" description="Helical" evidence="3">
    <location>
        <begin position="88"/>
        <end position="108"/>
    </location>
</feature>
<comment type="caution">
    <text evidence="5">The sequence shown here is derived from an EMBL/GenBank/DDBJ whole genome shotgun (WGS) entry which is preliminary data.</text>
</comment>
<name>A0ABS2AH70_9ACTN</name>
<feature type="compositionally biased region" description="Basic and acidic residues" evidence="2">
    <location>
        <begin position="140"/>
        <end position="150"/>
    </location>
</feature>
<evidence type="ECO:0000313" key="6">
    <source>
        <dbReference type="Proteomes" id="UP000632138"/>
    </source>
</evidence>
<protein>
    <submittedName>
        <fullName evidence="5">DUF1707 domain-containing protein</fullName>
    </submittedName>
</protein>
<dbReference type="EMBL" id="JAENHP010000009">
    <property type="protein sequence ID" value="MBM2619181.1"/>
    <property type="molecule type" value="Genomic_DNA"/>
</dbReference>
<keyword evidence="3" id="KW-1133">Transmembrane helix</keyword>
<feature type="transmembrane region" description="Helical" evidence="3">
    <location>
        <begin position="114"/>
        <end position="133"/>
    </location>
</feature>
<dbReference type="Pfam" id="PF08044">
    <property type="entry name" value="DUF1707"/>
    <property type="match status" value="1"/>
</dbReference>
<evidence type="ECO:0000256" key="2">
    <source>
        <dbReference type="SAM" id="MobiDB-lite"/>
    </source>
</evidence>
<proteinExistence type="predicted"/>
<sequence>MRAADEDRRKVAEQLQLALEEGRLDLTEYDERVQGAYSAKTYADLDRLLTDLPNAAPIVPAAPQPPSPVMTGDKATEKATGAWMAHVWGAWAKAAVFFTLIWGVAALASNETIFYWPVWVLGPWGVVLLLRTAGGLAQGEPRKHAAEQEHRRRLREHKRDRKALYNRAIAAGELPAKPTKEQRKAFIAEAVSRGDLPPKPRRPATGE</sequence>
<dbReference type="PANTHER" id="PTHR40763">
    <property type="entry name" value="MEMBRANE PROTEIN-RELATED"/>
    <property type="match status" value="1"/>
</dbReference>
<evidence type="ECO:0000256" key="1">
    <source>
        <dbReference type="SAM" id="Coils"/>
    </source>
</evidence>
<keyword evidence="6" id="KW-1185">Reference proteome</keyword>
<dbReference type="Proteomes" id="UP000632138">
    <property type="component" value="Unassembled WGS sequence"/>
</dbReference>
<accession>A0ABS2AH70</accession>
<keyword evidence="3" id="KW-0812">Transmembrane</keyword>
<reference evidence="5 6" key="1">
    <citation type="submission" date="2021-01" db="EMBL/GenBank/DDBJ databases">
        <title>Actinoplanes sp. nov. LDG1-06 isolated from lichen.</title>
        <authorList>
            <person name="Saeng-In P."/>
            <person name="Phongsopitanun W."/>
            <person name="Kanchanasin P."/>
            <person name="Yuki M."/>
            <person name="Kudo T."/>
            <person name="Ohkuma M."/>
            <person name="Tanasupawat S."/>
        </authorList>
    </citation>
    <scope>NUCLEOTIDE SEQUENCE [LARGE SCALE GENOMIC DNA]</scope>
    <source>
        <strain evidence="5 6">LDG1-06</strain>
    </source>
</reference>
<organism evidence="5 6">
    <name type="scientific">Paractinoplanes ovalisporus</name>
    <dbReference type="NCBI Taxonomy" id="2810368"/>
    <lineage>
        <taxon>Bacteria</taxon>
        <taxon>Bacillati</taxon>
        <taxon>Actinomycetota</taxon>
        <taxon>Actinomycetes</taxon>
        <taxon>Micromonosporales</taxon>
        <taxon>Micromonosporaceae</taxon>
        <taxon>Paractinoplanes</taxon>
    </lineage>
</organism>
<keyword evidence="3" id="KW-0472">Membrane</keyword>
<dbReference type="PANTHER" id="PTHR40763:SF4">
    <property type="entry name" value="DUF1707 DOMAIN-CONTAINING PROTEIN"/>
    <property type="match status" value="1"/>
</dbReference>
<evidence type="ECO:0000256" key="3">
    <source>
        <dbReference type="SAM" id="Phobius"/>
    </source>
</evidence>
<evidence type="ECO:0000259" key="4">
    <source>
        <dbReference type="Pfam" id="PF08044"/>
    </source>
</evidence>
<gene>
    <name evidence="5" type="ORF">JIG36_26875</name>
</gene>
<feature type="coiled-coil region" evidence="1">
    <location>
        <begin position="1"/>
        <end position="32"/>
    </location>
</feature>
<feature type="region of interest" description="Disordered" evidence="2">
    <location>
        <begin position="138"/>
        <end position="157"/>
    </location>
</feature>
<feature type="domain" description="DUF1707" evidence="4">
    <location>
        <begin position="1"/>
        <end position="53"/>
    </location>
</feature>
<keyword evidence="1" id="KW-0175">Coiled coil</keyword>